<dbReference type="EC" id="1.11.1.24" evidence="2"/>
<comment type="similarity">
    <text evidence="9">Belongs to the peroxiredoxin family. BCP/PrxQ subfamily.</text>
</comment>
<dbReference type="CDD" id="cd03017">
    <property type="entry name" value="PRX_BCP"/>
    <property type="match status" value="1"/>
</dbReference>
<dbReference type="GO" id="GO:0005737">
    <property type="term" value="C:cytoplasm"/>
    <property type="evidence" value="ECO:0007669"/>
    <property type="project" value="TreeGrafter"/>
</dbReference>
<dbReference type="PANTHER" id="PTHR42801:SF4">
    <property type="entry name" value="AHPC_TSA FAMILY PROTEIN"/>
    <property type="match status" value="1"/>
</dbReference>
<evidence type="ECO:0000256" key="10">
    <source>
        <dbReference type="ARBA" id="ARBA00042639"/>
    </source>
</evidence>
<dbReference type="InterPro" id="IPR050924">
    <property type="entry name" value="Peroxiredoxin_BCP/PrxQ"/>
</dbReference>
<name>A0A6B9ZH93_9BACT</name>
<evidence type="ECO:0000256" key="6">
    <source>
        <dbReference type="ARBA" id="ARBA00023157"/>
    </source>
</evidence>
<dbReference type="PROSITE" id="PS51352">
    <property type="entry name" value="THIOREDOXIN_2"/>
    <property type="match status" value="1"/>
</dbReference>
<evidence type="ECO:0000256" key="9">
    <source>
        <dbReference type="ARBA" id="ARBA00038489"/>
    </source>
</evidence>
<evidence type="ECO:0000256" key="2">
    <source>
        <dbReference type="ARBA" id="ARBA00013017"/>
    </source>
</evidence>
<dbReference type="InterPro" id="IPR000866">
    <property type="entry name" value="AhpC/TSA"/>
</dbReference>
<dbReference type="SUPFAM" id="SSF52833">
    <property type="entry name" value="Thioredoxin-like"/>
    <property type="match status" value="1"/>
</dbReference>
<dbReference type="InterPro" id="IPR036249">
    <property type="entry name" value="Thioredoxin-like_sf"/>
</dbReference>
<gene>
    <name evidence="14" type="ORF">GWR21_16440</name>
</gene>
<feature type="chain" id="PRO_5025676624" description="thioredoxin-dependent peroxiredoxin" evidence="12">
    <location>
        <begin position="22"/>
        <end position="175"/>
    </location>
</feature>
<dbReference type="GO" id="GO:0045454">
    <property type="term" value="P:cell redox homeostasis"/>
    <property type="evidence" value="ECO:0007669"/>
    <property type="project" value="TreeGrafter"/>
</dbReference>
<dbReference type="RefSeq" id="WP_162332807.1">
    <property type="nucleotide sequence ID" value="NZ_CP048113.1"/>
</dbReference>
<keyword evidence="4" id="KW-0049">Antioxidant</keyword>
<keyword evidence="3" id="KW-0575">Peroxidase</keyword>
<keyword evidence="15" id="KW-1185">Reference proteome</keyword>
<evidence type="ECO:0000256" key="4">
    <source>
        <dbReference type="ARBA" id="ARBA00022862"/>
    </source>
</evidence>
<dbReference type="PANTHER" id="PTHR42801">
    <property type="entry name" value="THIOREDOXIN-DEPENDENT PEROXIDE REDUCTASE"/>
    <property type="match status" value="1"/>
</dbReference>
<proteinExistence type="inferred from homology"/>
<dbReference type="Gene3D" id="3.40.30.10">
    <property type="entry name" value="Glutaredoxin"/>
    <property type="match status" value="1"/>
</dbReference>
<dbReference type="Pfam" id="PF00578">
    <property type="entry name" value="AhpC-TSA"/>
    <property type="match status" value="1"/>
</dbReference>
<evidence type="ECO:0000256" key="3">
    <source>
        <dbReference type="ARBA" id="ARBA00022559"/>
    </source>
</evidence>
<evidence type="ECO:0000256" key="1">
    <source>
        <dbReference type="ARBA" id="ARBA00003330"/>
    </source>
</evidence>
<evidence type="ECO:0000256" key="5">
    <source>
        <dbReference type="ARBA" id="ARBA00023002"/>
    </source>
</evidence>
<dbReference type="EMBL" id="CP048113">
    <property type="protein sequence ID" value="QHS61129.1"/>
    <property type="molecule type" value="Genomic_DNA"/>
</dbReference>
<keyword evidence="6" id="KW-1015">Disulfide bond</keyword>
<keyword evidence="7" id="KW-0676">Redox-active center</keyword>
<dbReference type="InterPro" id="IPR013766">
    <property type="entry name" value="Thioredoxin_domain"/>
</dbReference>
<accession>A0A6B9ZH93</accession>
<comment type="catalytic activity">
    <reaction evidence="11">
        <text>a hydroperoxide + [thioredoxin]-dithiol = an alcohol + [thioredoxin]-disulfide + H2O</text>
        <dbReference type="Rhea" id="RHEA:62620"/>
        <dbReference type="Rhea" id="RHEA-COMP:10698"/>
        <dbReference type="Rhea" id="RHEA-COMP:10700"/>
        <dbReference type="ChEBI" id="CHEBI:15377"/>
        <dbReference type="ChEBI" id="CHEBI:29950"/>
        <dbReference type="ChEBI" id="CHEBI:30879"/>
        <dbReference type="ChEBI" id="CHEBI:35924"/>
        <dbReference type="ChEBI" id="CHEBI:50058"/>
        <dbReference type="EC" id="1.11.1.24"/>
    </reaction>
</comment>
<dbReference type="AlphaFoldDB" id="A0A6B9ZH93"/>
<feature type="signal peptide" evidence="12">
    <location>
        <begin position="1"/>
        <end position="21"/>
    </location>
</feature>
<organism evidence="14 15">
    <name type="scientific">Chitinophaga agri</name>
    <dbReference type="NCBI Taxonomy" id="2703787"/>
    <lineage>
        <taxon>Bacteria</taxon>
        <taxon>Pseudomonadati</taxon>
        <taxon>Bacteroidota</taxon>
        <taxon>Chitinophagia</taxon>
        <taxon>Chitinophagales</taxon>
        <taxon>Chitinophagaceae</taxon>
        <taxon>Chitinophaga</taxon>
    </lineage>
</organism>
<evidence type="ECO:0000256" key="12">
    <source>
        <dbReference type="SAM" id="SignalP"/>
    </source>
</evidence>
<comment type="function">
    <text evidence="1">Thiol-specific peroxidase that catalyzes the reduction of hydrogen peroxide and organic hydroperoxides to water and alcohols, respectively. Plays a role in cell protection against oxidative stress by detoxifying peroxides and as sensor of hydrogen peroxide-mediated signaling events.</text>
</comment>
<evidence type="ECO:0000313" key="14">
    <source>
        <dbReference type="EMBL" id="QHS61129.1"/>
    </source>
</evidence>
<dbReference type="KEGG" id="chih:GWR21_16440"/>
<sequence>MKQVTFLFALALLFAANVIYAQSSLKTGDKVPLFVLKDQEGKDFVISEYVGKHKLIIFFYHKDESDVAVKEVCAFRDSYKDFKAANAMIIGIGSGSVESHKVLHEQHQLPYVLLSDPENDALRLFGQKGNFFHDQRETYLIDLTGSIAYSYFGHFKRGEAYTEKALSFLRTDGVN</sequence>
<protein>
    <recommendedName>
        <fullName evidence="2">thioredoxin-dependent peroxiredoxin</fullName>
        <ecNumber evidence="2">1.11.1.24</ecNumber>
    </recommendedName>
    <alternativeName>
        <fullName evidence="8">Thioredoxin peroxidase</fullName>
    </alternativeName>
    <alternativeName>
        <fullName evidence="10">Thioredoxin-dependent peroxiredoxin Bcp</fullName>
    </alternativeName>
</protein>
<evidence type="ECO:0000256" key="8">
    <source>
        <dbReference type="ARBA" id="ARBA00032824"/>
    </source>
</evidence>
<evidence type="ECO:0000256" key="11">
    <source>
        <dbReference type="ARBA" id="ARBA00049091"/>
    </source>
</evidence>
<dbReference type="Proteomes" id="UP000476411">
    <property type="component" value="Chromosome"/>
</dbReference>
<evidence type="ECO:0000256" key="7">
    <source>
        <dbReference type="ARBA" id="ARBA00023284"/>
    </source>
</evidence>
<reference evidence="14 15" key="1">
    <citation type="submission" date="2020-01" db="EMBL/GenBank/DDBJ databases">
        <title>Complete genome sequence of Chitinophaga sp. H33E-04 isolated from quinoa roots.</title>
        <authorList>
            <person name="Weon H.-Y."/>
            <person name="Lee S.A."/>
        </authorList>
    </citation>
    <scope>NUCLEOTIDE SEQUENCE [LARGE SCALE GENOMIC DNA]</scope>
    <source>
        <strain evidence="14 15">H33E-04</strain>
    </source>
</reference>
<evidence type="ECO:0000313" key="15">
    <source>
        <dbReference type="Proteomes" id="UP000476411"/>
    </source>
</evidence>
<keyword evidence="12" id="KW-0732">Signal</keyword>
<dbReference type="GO" id="GO:0034599">
    <property type="term" value="P:cellular response to oxidative stress"/>
    <property type="evidence" value="ECO:0007669"/>
    <property type="project" value="TreeGrafter"/>
</dbReference>
<feature type="domain" description="Thioredoxin" evidence="13">
    <location>
        <begin position="25"/>
        <end position="171"/>
    </location>
</feature>
<keyword evidence="5" id="KW-0560">Oxidoreductase</keyword>
<evidence type="ECO:0000259" key="13">
    <source>
        <dbReference type="PROSITE" id="PS51352"/>
    </source>
</evidence>
<dbReference type="GO" id="GO:0008379">
    <property type="term" value="F:thioredoxin peroxidase activity"/>
    <property type="evidence" value="ECO:0007669"/>
    <property type="project" value="TreeGrafter"/>
</dbReference>